<keyword evidence="5" id="KW-1185">Reference proteome</keyword>
<organism evidence="4 5">
    <name type="scientific">Putridiphycobacter roseus</name>
    <dbReference type="NCBI Taxonomy" id="2219161"/>
    <lineage>
        <taxon>Bacteria</taxon>
        <taxon>Pseudomonadati</taxon>
        <taxon>Bacteroidota</taxon>
        <taxon>Flavobacteriia</taxon>
        <taxon>Flavobacteriales</taxon>
        <taxon>Crocinitomicaceae</taxon>
        <taxon>Putridiphycobacter</taxon>
    </lineage>
</organism>
<evidence type="ECO:0000313" key="4">
    <source>
        <dbReference type="EMBL" id="PZE16844.1"/>
    </source>
</evidence>
<feature type="domain" description="DUF7088" evidence="3">
    <location>
        <begin position="44"/>
        <end position="158"/>
    </location>
</feature>
<comment type="caution">
    <text evidence="4">The sequence shown here is derived from an EMBL/GenBank/DDBJ whole genome shotgun (WGS) entry which is preliminary data.</text>
</comment>
<name>A0A2W1MZM2_9FLAO</name>
<dbReference type="Proteomes" id="UP000249248">
    <property type="component" value="Unassembled WGS sequence"/>
</dbReference>
<feature type="transmembrane region" description="Helical" evidence="1">
    <location>
        <begin position="14"/>
        <end position="33"/>
    </location>
</feature>
<evidence type="ECO:0000259" key="2">
    <source>
        <dbReference type="Pfam" id="PF09822"/>
    </source>
</evidence>
<feature type="domain" description="ABC-type uncharacterised transport system" evidence="2">
    <location>
        <begin position="210"/>
        <end position="525"/>
    </location>
</feature>
<protein>
    <submittedName>
        <fullName evidence="4">Gliding motility-associated ABC transporter substrate-binding protein GldG</fullName>
    </submittedName>
</protein>
<gene>
    <name evidence="4" type="primary">gldG</name>
    <name evidence="4" type="ORF">DNU06_11345</name>
</gene>
<dbReference type="InterPro" id="IPR019863">
    <property type="entry name" value="Motility-assoc_ABC-rel_GldG"/>
</dbReference>
<accession>A0A2W1MZM2</accession>
<dbReference type="AlphaFoldDB" id="A0A2W1MZM2"/>
<keyword evidence="1" id="KW-1133">Transmembrane helix</keyword>
<keyword evidence="1" id="KW-0812">Transmembrane</keyword>
<feature type="transmembrane region" description="Helical" evidence="1">
    <location>
        <begin position="560"/>
        <end position="583"/>
    </location>
</feature>
<dbReference type="EMBL" id="QKSB01000006">
    <property type="protein sequence ID" value="PZE16844.1"/>
    <property type="molecule type" value="Genomic_DNA"/>
</dbReference>
<sequence>MVKMSKNKKSLKRLSIIQFASVIGIIFLLNIIISTFNFRVDLTEDHRYSLSENTIQLLKDESKLKERIFFKVYLDGDLPADMQQIRNSIRNVLDEFIAYSGDKIQYEFINPSAESDDSYNRAVQEKIFNKGEGILPTYINSMDADSKEQLIVWPGAIVEYGGQTVDVVQFFDREMIVLGENVSNLVDKTINDIEYKLISSIRRVTNVNPKSIGFLQGHGELNENQTREVRTALKKDYRVGDIEINGQIQALDEIDALIVAKPTTRFTEKDKFVIDQFIMKGGKVMWFIDPINVNLDSLAFTGETMGLSMDLNLQKDMLFKYGARVNNDIVIDEVSTHEFVPPKHIKAPGLAWIFYPLIQTGKHPIVNNLDPIKTEYTSSVVPVNSNDLAVKKTILLQSSPKSKSLMAPVRVNYGFAFEEYKPDFSNPKFGNNPIALLLEGEFTSPFENRLSPVFLNDSAYKTTFKSVPNKMIVVSDGDIIDGSFIYYQQGKKKMSPIPLNIDRFNVMTKNGSPKFHYGNKEFILNSIDYLMGEDALISIRSKSISLRLLDDKKVKKEKSFWTTLNILVPILTIFIFGFILLFIRKRKYAK</sequence>
<dbReference type="InterPro" id="IPR055396">
    <property type="entry name" value="DUF7088"/>
</dbReference>
<dbReference type="Pfam" id="PF23357">
    <property type="entry name" value="DUF7088"/>
    <property type="match status" value="1"/>
</dbReference>
<dbReference type="InterPro" id="IPR019196">
    <property type="entry name" value="ABC_transp_unknown"/>
</dbReference>
<evidence type="ECO:0000313" key="5">
    <source>
        <dbReference type="Proteomes" id="UP000249248"/>
    </source>
</evidence>
<dbReference type="NCBIfam" id="TIGR03521">
    <property type="entry name" value="GldG"/>
    <property type="match status" value="1"/>
</dbReference>
<proteinExistence type="predicted"/>
<dbReference type="Pfam" id="PF09822">
    <property type="entry name" value="ABC_transp_aux"/>
    <property type="match status" value="1"/>
</dbReference>
<keyword evidence="1" id="KW-0472">Membrane</keyword>
<reference evidence="4 5" key="1">
    <citation type="submission" date="2018-06" db="EMBL/GenBank/DDBJ databases">
        <title>The draft genome sequence of Crocinitomix sp. SM1701.</title>
        <authorList>
            <person name="Zhang X."/>
        </authorList>
    </citation>
    <scope>NUCLEOTIDE SEQUENCE [LARGE SCALE GENOMIC DNA]</scope>
    <source>
        <strain evidence="4 5">SM1701</strain>
    </source>
</reference>
<evidence type="ECO:0000259" key="3">
    <source>
        <dbReference type="Pfam" id="PF23357"/>
    </source>
</evidence>
<evidence type="ECO:0000256" key="1">
    <source>
        <dbReference type="SAM" id="Phobius"/>
    </source>
</evidence>